<comment type="caution">
    <text evidence="1">The sequence shown here is derived from an EMBL/GenBank/DDBJ whole genome shotgun (WGS) entry which is preliminary data.</text>
</comment>
<dbReference type="SUPFAM" id="SSF53383">
    <property type="entry name" value="PLP-dependent transferases"/>
    <property type="match status" value="1"/>
</dbReference>
<dbReference type="GO" id="GO:0008483">
    <property type="term" value="F:transaminase activity"/>
    <property type="evidence" value="ECO:0007669"/>
    <property type="project" value="TreeGrafter"/>
</dbReference>
<dbReference type="GO" id="GO:0030170">
    <property type="term" value="F:pyridoxal phosphate binding"/>
    <property type="evidence" value="ECO:0007669"/>
    <property type="project" value="TreeGrafter"/>
</dbReference>
<dbReference type="GO" id="GO:0000271">
    <property type="term" value="P:polysaccharide biosynthetic process"/>
    <property type="evidence" value="ECO:0007669"/>
    <property type="project" value="TreeGrafter"/>
</dbReference>
<reference evidence="1" key="1">
    <citation type="journal article" date="2014" name="Front. Microbiol.">
        <title>High frequency of phylogenetically diverse reductive dehalogenase-homologous genes in deep subseafloor sedimentary metagenomes.</title>
        <authorList>
            <person name="Kawai M."/>
            <person name="Futagami T."/>
            <person name="Toyoda A."/>
            <person name="Takaki Y."/>
            <person name="Nishi S."/>
            <person name="Hori S."/>
            <person name="Arai W."/>
            <person name="Tsubouchi T."/>
            <person name="Morono Y."/>
            <person name="Uchiyama I."/>
            <person name="Ito T."/>
            <person name="Fujiyama A."/>
            <person name="Inagaki F."/>
            <person name="Takami H."/>
        </authorList>
    </citation>
    <scope>NUCLEOTIDE SEQUENCE</scope>
    <source>
        <strain evidence="1">Expedition CK06-06</strain>
    </source>
</reference>
<accession>X1M8A4</accession>
<name>X1M8A4_9ZZZZ</name>
<dbReference type="AlphaFoldDB" id="X1M8A4"/>
<gene>
    <name evidence="1" type="ORF">S06H3_32249</name>
</gene>
<feature type="non-terminal residue" evidence="1">
    <location>
        <position position="97"/>
    </location>
</feature>
<sequence length="97" mass="10289">MVIPLTDLKAQYNSIKGEINAAIQRVVQQGQFILGPEVKAFEEEMAAYCGTRFAVGVASGTDALHLALLACGTKPGNEVITTPFTFIATAEAITQCN</sequence>
<organism evidence="1">
    <name type="scientific">marine sediment metagenome</name>
    <dbReference type="NCBI Taxonomy" id="412755"/>
    <lineage>
        <taxon>unclassified sequences</taxon>
        <taxon>metagenomes</taxon>
        <taxon>ecological metagenomes</taxon>
    </lineage>
</organism>
<dbReference type="Pfam" id="PF01041">
    <property type="entry name" value="DegT_DnrJ_EryC1"/>
    <property type="match status" value="1"/>
</dbReference>
<dbReference type="Gene3D" id="3.40.640.10">
    <property type="entry name" value="Type I PLP-dependent aspartate aminotransferase-like (Major domain)"/>
    <property type="match status" value="1"/>
</dbReference>
<dbReference type="PANTHER" id="PTHR30244">
    <property type="entry name" value="TRANSAMINASE"/>
    <property type="match status" value="1"/>
</dbReference>
<proteinExistence type="predicted"/>
<protein>
    <submittedName>
        <fullName evidence="1">Uncharacterized protein</fullName>
    </submittedName>
</protein>
<evidence type="ECO:0000313" key="1">
    <source>
        <dbReference type="EMBL" id="GAI27867.1"/>
    </source>
</evidence>
<dbReference type="InterPro" id="IPR015424">
    <property type="entry name" value="PyrdxlP-dep_Trfase"/>
</dbReference>
<dbReference type="PANTHER" id="PTHR30244:SF42">
    <property type="entry name" value="UDP-2-ACETAMIDO-2-DEOXY-3-OXO-D-GLUCURONATE AMINOTRANSFERASE"/>
    <property type="match status" value="1"/>
</dbReference>
<dbReference type="InterPro" id="IPR000653">
    <property type="entry name" value="DegT/StrS_aminotransferase"/>
</dbReference>
<dbReference type="EMBL" id="BARV01019164">
    <property type="protein sequence ID" value="GAI27867.1"/>
    <property type="molecule type" value="Genomic_DNA"/>
</dbReference>
<dbReference type="InterPro" id="IPR015421">
    <property type="entry name" value="PyrdxlP-dep_Trfase_major"/>
</dbReference>